<keyword evidence="14" id="KW-1185">Reference proteome</keyword>
<comment type="subunit">
    <text evidence="11">Component of the lipopolysaccharide transport and assembly complex. The LptBFG transporter is composed of two ATP-binding proteins (LptB) and two transmembrane proteins (LptF and LptG).</text>
</comment>
<keyword evidence="8 12" id="KW-0812">Transmembrane</keyword>
<dbReference type="GO" id="GO:0043190">
    <property type="term" value="C:ATP-binding cassette (ABC) transporter complex"/>
    <property type="evidence" value="ECO:0007669"/>
    <property type="project" value="InterPro"/>
</dbReference>
<comment type="function">
    <text evidence="1">Part of the ABC transporter complex LptBFG involved in the translocation of lipopolysaccharide (LPS) from the inner membrane to the outer membrane.</text>
</comment>
<dbReference type="PANTHER" id="PTHR33529">
    <property type="entry name" value="SLR0882 PROTEIN-RELATED"/>
    <property type="match status" value="1"/>
</dbReference>
<feature type="transmembrane region" description="Helical" evidence="12">
    <location>
        <begin position="299"/>
        <end position="318"/>
    </location>
</feature>
<dbReference type="Proteomes" id="UP000192132">
    <property type="component" value="Unassembled WGS sequence"/>
</dbReference>
<evidence type="ECO:0000256" key="3">
    <source>
        <dbReference type="ARBA" id="ARBA00007725"/>
    </source>
</evidence>
<dbReference type="GO" id="GO:0015920">
    <property type="term" value="P:lipopolysaccharide transport"/>
    <property type="evidence" value="ECO:0007669"/>
    <property type="project" value="TreeGrafter"/>
</dbReference>
<keyword evidence="5" id="KW-0813">Transport</keyword>
<evidence type="ECO:0000256" key="7">
    <source>
        <dbReference type="ARBA" id="ARBA00022519"/>
    </source>
</evidence>
<keyword evidence="10 12" id="KW-0472">Membrane</keyword>
<evidence type="ECO:0000256" key="8">
    <source>
        <dbReference type="ARBA" id="ARBA00022692"/>
    </source>
</evidence>
<evidence type="ECO:0000256" key="6">
    <source>
        <dbReference type="ARBA" id="ARBA00022475"/>
    </source>
</evidence>
<evidence type="ECO:0000256" key="11">
    <source>
        <dbReference type="ARBA" id="ARBA00026081"/>
    </source>
</evidence>
<keyword evidence="6" id="KW-1003">Cell membrane</keyword>
<evidence type="ECO:0000256" key="5">
    <source>
        <dbReference type="ARBA" id="ARBA00022448"/>
    </source>
</evidence>
<evidence type="ECO:0000256" key="2">
    <source>
        <dbReference type="ARBA" id="ARBA00004429"/>
    </source>
</evidence>
<comment type="subcellular location">
    <subcellularLocation>
        <location evidence="2">Cell inner membrane</location>
        <topology evidence="2">Multi-pass membrane protein</topology>
    </subcellularLocation>
</comment>
<comment type="similarity">
    <text evidence="3">Belongs to the LptF/LptG family.</text>
</comment>
<accession>A0A1S8CQS9</accession>
<feature type="transmembrane region" description="Helical" evidence="12">
    <location>
        <begin position="269"/>
        <end position="287"/>
    </location>
</feature>
<dbReference type="AlphaFoldDB" id="A0A1S8CQS9"/>
<feature type="transmembrane region" description="Helical" evidence="12">
    <location>
        <begin position="12"/>
        <end position="32"/>
    </location>
</feature>
<gene>
    <name evidence="13" type="ORF">BKE30_13525</name>
</gene>
<dbReference type="PANTHER" id="PTHR33529:SF7">
    <property type="entry name" value="LIPOPOLYSACCHARIDE EXPORT SYSTEM PERMEASE PROTEIN LPTF"/>
    <property type="match status" value="1"/>
</dbReference>
<proteinExistence type="inferred from homology"/>
<comment type="caution">
    <text evidence="13">The sequence shown here is derived from an EMBL/GenBank/DDBJ whole genome shotgun (WGS) entry which is preliminary data.</text>
</comment>
<dbReference type="EMBL" id="MLCN01000042">
    <property type="protein sequence ID" value="ONG37899.1"/>
    <property type="molecule type" value="Genomic_DNA"/>
</dbReference>
<feature type="transmembrane region" description="Helical" evidence="12">
    <location>
        <begin position="330"/>
        <end position="347"/>
    </location>
</feature>
<feature type="transmembrane region" description="Helical" evidence="12">
    <location>
        <begin position="98"/>
        <end position="121"/>
    </location>
</feature>
<protein>
    <recommendedName>
        <fullName evidence="4">Lipopolysaccharide export system permease protein LptF</fullName>
    </recommendedName>
</protein>
<evidence type="ECO:0000256" key="4">
    <source>
        <dbReference type="ARBA" id="ARBA00014213"/>
    </source>
</evidence>
<dbReference type="RefSeq" id="WP_076879132.1">
    <property type="nucleotide sequence ID" value="NZ_MLCN01000042.1"/>
</dbReference>
<sequence length="367" mass="41317">MIIRRYLVRQVLGTSAVVVGLLTLIMLGGRLIKYFGVAAQGRLDASVLFTIIAFRLPEFLTLILPLGFFVGLMLVFGRLYVDHEMAVLNSSGVSRDSLGILLIPMTLLLIVAEAALVIQIAPWGNRKFDQVTATQAVRSGFDLVRPREFVSSGRYTIYAGSLSDDRRDLQDIFFYERSEQPNKPDMLIMAERATRVVDPSNRASVVDLTRGRRYEIYPGRPEYTHAEFASYRLRIEHESDPELGTQRVEAMSMAALAKRLNEPVVRSEFGWRLSAPWVMALALILALPLSQVNPRQGRYYRLFPAIMIFASLIVALMAVKTRVTKDQLGLWGYPLVLVIYLIVGLVLSRRQRLSPQAAKRIKEAAQS</sequence>
<dbReference type="NCBIfam" id="TIGR04407">
    <property type="entry name" value="LptF_YjgP"/>
    <property type="match status" value="1"/>
</dbReference>
<dbReference type="InterPro" id="IPR005495">
    <property type="entry name" value="LptG/LptF_permease"/>
</dbReference>
<dbReference type="InterPro" id="IPR030922">
    <property type="entry name" value="LptF"/>
</dbReference>
<dbReference type="OrthoDB" id="9778062at2"/>
<keyword evidence="9 12" id="KW-1133">Transmembrane helix</keyword>
<organism evidence="13 14">
    <name type="scientific">Alkanindiges hydrocarboniclasticus</name>
    <dbReference type="NCBI Taxonomy" id="1907941"/>
    <lineage>
        <taxon>Bacteria</taxon>
        <taxon>Pseudomonadati</taxon>
        <taxon>Pseudomonadota</taxon>
        <taxon>Gammaproteobacteria</taxon>
        <taxon>Moraxellales</taxon>
        <taxon>Moraxellaceae</taxon>
        <taxon>Alkanindiges</taxon>
    </lineage>
</organism>
<dbReference type="GO" id="GO:0055085">
    <property type="term" value="P:transmembrane transport"/>
    <property type="evidence" value="ECO:0007669"/>
    <property type="project" value="InterPro"/>
</dbReference>
<keyword evidence="7" id="KW-0997">Cell inner membrane</keyword>
<reference evidence="13 14" key="1">
    <citation type="submission" date="2016-10" db="EMBL/GenBank/DDBJ databases">
        <title>Draft Genome sequence of Alkanindiges sp. strain H1.</title>
        <authorList>
            <person name="Subhash Y."/>
            <person name="Lee S."/>
        </authorList>
    </citation>
    <scope>NUCLEOTIDE SEQUENCE [LARGE SCALE GENOMIC DNA]</scope>
    <source>
        <strain evidence="13 14">H1</strain>
    </source>
</reference>
<feature type="transmembrane region" description="Helical" evidence="12">
    <location>
        <begin position="52"/>
        <end position="77"/>
    </location>
</feature>
<evidence type="ECO:0000256" key="12">
    <source>
        <dbReference type="SAM" id="Phobius"/>
    </source>
</evidence>
<evidence type="ECO:0000313" key="13">
    <source>
        <dbReference type="EMBL" id="ONG37899.1"/>
    </source>
</evidence>
<evidence type="ECO:0000256" key="1">
    <source>
        <dbReference type="ARBA" id="ARBA00002265"/>
    </source>
</evidence>
<dbReference type="Pfam" id="PF03739">
    <property type="entry name" value="LptF_LptG"/>
    <property type="match status" value="1"/>
</dbReference>
<name>A0A1S8CQS9_9GAMM</name>
<evidence type="ECO:0000256" key="10">
    <source>
        <dbReference type="ARBA" id="ARBA00023136"/>
    </source>
</evidence>
<dbReference type="STRING" id="1907941.BKE30_13525"/>
<evidence type="ECO:0000256" key="9">
    <source>
        <dbReference type="ARBA" id="ARBA00022989"/>
    </source>
</evidence>
<evidence type="ECO:0000313" key="14">
    <source>
        <dbReference type="Proteomes" id="UP000192132"/>
    </source>
</evidence>